<dbReference type="PANTHER" id="PTHR31339:SF9">
    <property type="entry name" value="PLASMIN AND FIBRONECTIN-BINDING PROTEIN A"/>
    <property type="match status" value="1"/>
</dbReference>
<dbReference type="AlphaFoldDB" id="A0A5J4S7S0"/>
<dbReference type="PANTHER" id="PTHR31339">
    <property type="entry name" value="PECTIN LYASE-RELATED"/>
    <property type="match status" value="1"/>
</dbReference>
<proteinExistence type="inferred from homology"/>
<protein>
    <submittedName>
        <fullName evidence="4">Exo-poly-alpha-D-galacturonosidase</fullName>
        <ecNumber evidence="4">3.2.1.82</ecNumber>
    </submittedName>
</protein>
<name>A0A5J4S7S0_9ZZZZ</name>
<evidence type="ECO:0000313" key="4">
    <source>
        <dbReference type="EMBL" id="KAA6341455.1"/>
    </source>
</evidence>
<organism evidence="4">
    <name type="scientific">termite gut metagenome</name>
    <dbReference type="NCBI Taxonomy" id="433724"/>
    <lineage>
        <taxon>unclassified sequences</taxon>
        <taxon>metagenomes</taxon>
        <taxon>organismal metagenomes</taxon>
    </lineage>
</organism>
<evidence type="ECO:0000256" key="1">
    <source>
        <dbReference type="ARBA" id="ARBA00008834"/>
    </source>
</evidence>
<comment type="similarity">
    <text evidence="1">Belongs to the glycosyl hydrolase 28 family.</text>
</comment>
<keyword evidence="3 4" id="KW-0326">Glycosidase</keyword>
<dbReference type="SMART" id="SM00710">
    <property type="entry name" value="PbH1"/>
    <property type="match status" value="5"/>
</dbReference>
<dbReference type="EMBL" id="SNRY01000388">
    <property type="protein sequence ID" value="KAA6341455.1"/>
    <property type="molecule type" value="Genomic_DNA"/>
</dbReference>
<sequence length="493" mass="54599">MKKYFSVIIFLLCAVYSTAMAKDYNASLFGIESNGTTLNTRSIQKAIDYIHEEGGGRLVFYVGRYLTGSIEIKSNVTLHLSDGAVLVGSTNPYDYDVCEGGGLSFIYAKSADSIGITGRGVIDGQGRETCYRYIDQIQKGIIKDAFTYDRPSSRPSSIYLRECTKVNIEDVCLRNSASWVQTYDQCKYLTINNIKVESTNYWNNDALDIVDCEEVIVTNSYFDGSDDAICLKSHDATKLCQNVVIRNCVARSSASGVKFGTLSRGGFRNIKLSNITVYDTFRSAFTVQAVDGGFAEDISIDSLWVYHTGNVIYLRVGDRWSDGQKSYMKNISISNVYAEITAEKPDAGYVYEGPVEDLPRNISPCGIVGLAGQEITNVTLKNVEIVSPGGGNPHYAKVGLSSSELDAVPEMPAKYPEFSQFKELPAWGFYIRHAKGIFFDNVKLTAENTDYRPAIVLDDVKEGNFKNTQFIEPASKAKKQIHIYKSSGIKTEK</sequence>
<evidence type="ECO:0000256" key="2">
    <source>
        <dbReference type="ARBA" id="ARBA00022801"/>
    </source>
</evidence>
<reference evidence="4" key="1">
    <citation type="submission" date="2019-03" db="EMBL/GenBank/DDBJ databases">
        <title>Single cell metagenomics reveals metabolic interactions within the superorganism composed of flagellate Streblomastix strix and complex community of Bacteroidetes bacteria on its surface.</title>
        <authorList>
            <person name="Treitli S.C."/>
            <person name="Kolisko M."/>
            <person name="Husnik F."/>
            <person name="Keeling P."/>
            <person name="Hampl V."/>
        </authorList>
    </citation>
    <scope>NUCLEOTIDE SEQUENCE</scope>
    <source>
        <strain evidence="4">STM</strain>
    </source>
</reference>
<dbReference type="GO" id="GO:0004650">
    <property type="term" value="F:polygalacturonase activity"/>
    <property type="evidence" value="ECO:0007669"/>
    <property type="project" value="InterPro"/>
</dbReference>
<dbReference type="GO" id="GO:0033917">
    <property type="term" value="F:exo-poly-alpha-galacturonosidase activity"/>
    <property type="evidence" value="ECO:0007669"/>
    <property type="project" value="UniProtKB-EC"/>
</dbReference>
<comment type="caution">
    <text evidence="4">The sequence shown here is derived from an EMBL/GenBank/DDBJ whole genome shotgun (WGS) entry which is preliminary data.</text>
</comment>
<dbReference type="InterPro" id="IPR006626">
    <property type="entry name" value="PbH1"/>
</dbReference>
<dbReference type="Gene3D" id="2.160.20.10">
    <property type="entry name" value="Single-stranded right-handed beta-helix, Pectin lyase-like"/>
    <property type="match status" value="1"/>
</dbReference>
<gene>
    <name evidence="4" type="ORF">EZS27_010742</name>
</gene>
<dbReference type="InterPro" id="IPR000743">
    <property type="entry name" value="Glyco_hydro_28"/>
</dbReference>
<dbReference type="InterPro" id="IPR011050">
    <property type="entry name" value="Pectin_lyase_fold/virulence"/>
</dbReference>
<dbReference type="InterPro" id="IPR051801">
    <property type="entry name" value="GH28_Enzymes"/>
</dbReference>
<dbReference type="SUPFAM" id="SSF51126">
    <property type="entry name" value="Pectin lyase-like"/>
    <property type="match status" value="1"/>
</dbReference>
<keyword evidence="2 4" id="KW-0378">Hydrolase</keyword>
<dbReference type="InterPro" id="IPR012334">
    <property type="entry name" value="Pectin_lyas_fold"/>
</dbReference>
<dbReference type="Pfam" id="PF00295">
    <property type="entry name" value="Glyco_hydro_28"/>
    <property type="match status" value="1"/>
</dbReference>
<evidence type="ECO:0000256" key="3">
    <source>
        <dbReference type="ARBA" id="ARBA00023295"/>
    </source>
</evidence>
<dbReference type="EC" id="3.2.1.82" evidence="4"/>
<accession>A0A5J4S7S0</accession>
<dbReference type="GO" id="GO:0005975">
    <property type="term" value="P:carbohydrate metabolic process"/>
    <property type="evidence" value="ECO:0007669"/>
    <property type="project" value="InterPro"/>
</dbReference>